<dbReference type="Gene3D" id="3.30.70.2970">
    <property type="entry name" value="Protein of unknown function (DUF541), domain 2"/>
    <property type="match status" value="1"/>
</dbReference>
<dbReference type="GO" id="GO:0006974">
    <property type="term" value="P:DNA damage response"/>
    <property type="evidence" value="ECO:0007669"/>
    <property type="project" value="TreeGrafter"/>
</dbReference>
<proteinExistence type="predicted"/>
<dbReference type="Pfam" id="PF04402">
    <property type="entry name" value="SIMPL"/>
    <property type="match status" value="1"/>
</dbReference>
<gene>
    <name evidence="1" type="ORF">H0267_01545</name>
</gene>
<dbReference type="AlphaFoldDB" id="A0A931MTF6"/>
<dbReference type="RefSeq" id="WP_197315526.1">
    <property type="nucleotide sequence ID" value="NZ_JADZSC010000001.1"/>
</dbReference>
<dbReference type="Proteomes" id="UP000614490">
    <property type="component" value="Unassembled WGS sequence"/>
</dbReference>
<organism evidence="1 2">
    <name type="scientific">Halobacillus yeomjeoni</name>
    <dbReference type="NCBI Taxonomy" id="311194"/>
    <lineage>
        <taxon>Bacteria</taxon>
        <taxon>Bacillati</taxon>
        <taxon>Bacillota</taxon>
        <taxon>Bacilli</taxon>
        <taxon>Bacillales</taxon>
        <taxon>Bacillaceae</taxon>
        <taxon>Halobacillus</taxon>
    </lineage>
</organism>
<evidence type="ECO:0000313" key="2">
    <source>
        <dbReference type="Proteomes" id="UP000614490"/>
    </source>
</evidence>
<reference evidence="1 2" key="1">
    <citation type="journal article" date="2005" name="Int. J. Syst. Evol. Microbiol.">
        <title>Halobacillus yeomjeoni sp. nov., isolated from a marine solar saltern in Korea.</title>
        <authorList>
            <person name="Yoon J.H."/>
            <person name="Kang S.J."/>
            <person name="Lee C.H."/>
            <person name="Oh H.W."/>
            <person name="Oh T.K."/>
        </authorList>
    </citation>
    <scope>NUCLEOTIDE SEQUENCE [LARGE SCALE GENOMIC DNA]</scope>
    <source>
        <strain evidence="1 2">KCTC 3957</strain>
    </source>
</reference>
<dbReference type="PANTHER" id="PTHR34387">
    <property type="entry name" value="SLR1258 PROTEIN"/>
    <property type="match status" value="1"/>
</dbReference>
<evidence type="ECO:0000313" key="1">
    <source>
        <dbReference type="EMBL" id="MBH0228883.1"/>
    </source>
</evidence>
<dbReference type="InterPro" id="IPR007497">
    <property type="entry name" value="SIMPL/DUF541"/>
</dbReference>
<name>A0A931MTF6_9BACI</name>
<protein>
    <submittedName>
        <fullName evidence="1">SIMPL domain-containing protein</fullName>
    </submittedName>
</protein>
<accession>A0A931MTF6</accession>
<keyword evidence="2" id="KW-1185">Reference proteome</keyword>
<dbReference type="PANTHER" id="PTHR34387:SF1">
    <property type="entry name" value="PERIPLASMIC IMMUNOGENIC PROTEIN"/>
    <property type="match status" value="1"/>
</dbReference>
<dbReference type="EMBL" id="JADZSC010000001">
    <property type="protein sequence ID" value="MBH0228883.1"/>
    <property type="molecule type" value="Genomic_DNA"/>
</dbReference>
<comment type="caution">
    <text evidence="1">The sequence shown here is derived from an EMBL/GenBank/DDBJ whole genome shotgun (WGS) entry which is preliminary data.</text>
</comment>
<dbReference type="InterPro" id="IPR052022">
    <property type="entry name" value="26kDa_periplasmic_antigen"/>
</dbReference>
<sequence>MYYPMMNNNHRNNEGRLMTVNGSGKVLVQPDTAVVQIGVVTKDEELTKAQQDNADQIQQITDALNQAGIADEQIQTQDYYIYPEYDYVDGKQEFRGYQVTHMLSVTIDDIEQTGTIIDLAVANGANRVSNIQFTLKNAQMYYQEALSIALGNALANAQTIANTLQLNLDQTPVKIVESSIVQPSPVQPYMKAETASYSATPIEPGEQEVVAKVEAQFQYFS</sequence>
<dbReference type="Gene3D" id="3.30.110.170">
    <property type="entry name" value="Protein of unknown function (DUF541), domain 1"/>
    <property type="match status" value="1"/>
</dbReference>